<accession>A0A8S1VAD5</accession>
<sequence>MIPLLDNFSKEKKNLKLFKQLIKLESKALKQFLNETILLSKQYNSSLFDGIHYSLSKFQSDLQNQYILLKQLGKQFYKLKQDAQTCFKNKLLFRNKEFDETDIDTYNETKKQQDYSKIQIDDIIRKEKCLIKKTNQIIKIFTEKHNLTLFNLQKSNDQEFTVFSDQKNVCMKYNSRAKILSSQTIESITIDSLDENESILVSDSNFEKQLLKERQLDQFLNDQQKKKQF</sequence>
<dbReference type="EMBL" id="CAJJDO010000059">
    <property type="protein sequence ID" value="CAD8173463.1"/>
    <property type="molecule type" value="Genomic_DNA"/>
</dbReference>
<dbReference type="AlphaFoldDB" id="A0A8S1VAD5"/>
<proteinExistence type="predicted"/>
<reference evidence="1" key="1">
    <citation type="submission" date="2021-01" db="EMBL/GenBank/DDBJ databases">
        <authorList>
            <consortium name="Genoscope - CEA"/>
            <person name="William W."/>
        </authorList>
    </citation>
    <scope>NUCLEOTIDE SEQUENCE</scope>
</reference>
<dbReference type="OrthoDB" id="304721at2759"/>
<protein>
    <submittedName>
        <fullName evidence="1">Uncharacterized protein</fullName>
    </submittedName>
</protein>
<evidence type="ECO:0000313" key="2">
    <source>
        <dbReference type="Proteomes" id="UP000689195"/>
    </source>
</evidence>
<keyword evidence="2" id="KW-1185">Reference proteome</keyword>
<organism evidence="1 2">
    <name type="scientific">Paramecium pentaurelia</name>
    <dbReference type="NCBI Taxonomy" id="43138"/>
    <lineage>
        <taxon>Eukaryota</taxon>
        <taxon>Sar</taxon>
        <taxon>Alveolata</taxon>
        <taxon>Ciliophora</taxon>
        <taxon>Intramacronucleata</taxon>
        <taxon>Oligohymenophorea</taxon>
        <taxon>Peniculida</taxon>
        <taxon>Parameciidae</taxon>
        <taxon>Paramecium</taxon>
    </lineage>
</organism>
<gene>
    <name evidence="1" type="ORF">PPENT_87.1.T0590138</name>
</gene>
<name>A0A8S1VAD5_9CILI</name>
<comment type="caution">
    <text evidence="1">The sequence shown here is derived from an EMBL/GenBank/DDBJ whole genome shotgun (WGS) entry which is preliminary data.</text>
</comment>
<dbReference type="Proteomes" id="UP000689195">
    <property type="component" value="Unassembled WGS sequence"/>
</dbReference>
<evidence type="ECO:0000313" key="1">
    <source>
        <dbReference type="EMBL" id="CAD8173463.1"/>
    </source>
</evidence>